<dbReference type="VEuPathDB" id="TrichDB:TVAG_440130"/>
<dbReference type="eggNOG" id="KOG3595">
    <property type="taxonomic scope" value="Eukaryota"/>
</dbReference>
<dbReference type="FunFam" id="1.10.8.1220:FF:000001">
    <property type="entry name" value="Dynein axonemal heavy chain 5"/>
    <property type="match status" value="1"/>
</dbReference>
<dbReference type="Pfam" id="PF03028">
    <property type="entry name" value="Dynein_heavy"/>
    <property type="match status" value="1"/>
</dbReference>
<dbReference type="OrthoDB" id="10251809at2759"/>
<dbReference type="Pfam" id="PF12780">
    <property type="entry name" value="AAA_8"/>
    <property type="match status" value="1"/>
</dbReference>
<evidence type="ECO:0000256" key="11">
    <source>
        <dbReference type="ARBA" id="ARBA00023212"/>
    </source>
</evidence>
<accession>A2FDL6</accession>
<organism evidence="26 27">
    <name type="scientific">Trichomonas vaginalis (strain ATCC PRA-98 / G3)</name>
    <dbReference type="NCBI Taxonomy" id="412133"/>
    <lineage>
        <taxon>Eukaryota</taxon>
        <taxon>Metamonada</taxon>
        <taxon>Parabasalia</taxon>
        <taxon>Trichomonadida</taxon>
        <taxon>Trichomonadidae</taxon>
        <taxon>Trichomonas</taxon>
    </lineage>
</organism>
<dbReference type="Gene3D" id="3.20.180.20">
    <property type="entry name" value="Dynein heavy chain, N-terminal domain 2"/>
    <property type="match status" value="1"/>
</dbReference>
<evidence type="ECO:0000259" key="24">
    <source>
        <dbReference type="Pfam" id="PF22597"/>
    </source>
</evidence>
<dbReference type="InterPro" id="IPR042219">
    <property type="entry name" value="AAA_lid_11_sf"/>
</dbReference>
<dbReference type="GO" id="GO:0097729">
    <property type="term" value="C:9+2 motile cilium"/>
    <property type="evidence" value="ECO:0000318"/>
    <property type="project" value="GO_Central"/>
</dbReference>
<dbReference type="KEGG" id="tva:4754774"/>
<dbReference type="FunFam" id="1.10.8.710:FF:000001">
    <property type="entry name" value="Dynein axonemal heavy chain 2"/>
    <property type="match status" value="1"/>
</dbReference>
<evidence type="ECO:0000256" key="7">
    <source>
        <dbReference type="ARBA" id="ARBA00023017"/>
    </source>
</evidence>
<evidence type="ECO:0000256" key="13">
    <source>
        <dbReference type="SAM" id="Coils"/>
    </source>
</evidence>
<proteinExistence type="predicted"/>
<dbReference type="Pfam" id="PF12777">
    <property type="entry name" value="MT"/>
    <property type="match status" value="1"/>
</dbReference>
<feature type="domain" description="Dynein heavy chain AAA lid" evidence="22">
    <location>
        <begin position="4059"/>
        <end position="4199"/>
    </location>
</feature>
<dbReference type="Pfam" id="PF12781">
    <property type="entry name" value="AAA_9"/>
    <property type="match status" value="1"/>
</dbReference>
<dbReference type="FunFam" id="1.20.920.30:FF:000005">
    <property type="entry name" value="Dynein, axonemal, heavy chain 2"/>
    <property type="match status" value="1"/>
</dbReference>
<dbReference type="GO" id="GO:0005930">
    <property type="term" value="C:axoneme"/>
    <property type="evidence" value="ECO:0000318"/>
    <property type="project" value="GO_Central"/>
</dbReference>
<dbReference type="EMBL" id="DS113734">
    <property type="protein sequence ID" value="EAX96997.1"/>
    <property type="molecule type" value="Genomic_DNA"/>
</dbReference>
<dbReference type="Gene3D" id="1.20.920.20">
    <property type="match status" value="1"/>
</dbReference>
<dbReference type="InterPro" id="IPR004273">
    <property type="entry name" value="Dynein_heavy_D6_P-loop"/>
</dbReference>
<protein>
    <submittedName>
        <fullName evidence="26">Dynein heavy chain family protein</fullName>
    </submittedName>
</protein>
<evidence type="ECO:0000259" key="15">
    <source>
        <dbReference type="Pfam" id="PF08385"/>
    </source>
</evidence>
<comment type="subcellular location">
    <subcellularLocation>
        <location evidence="1">Cytoplasm</location>
        <location evidence="1">Cytoskeleton</location>
        <location evidence="1">Cilium axoneme</location>
    </subcellularLocation>
</comment>
<dbReference type="STRING" id="5722.A2FDL6"/>
<feature type="domain" description="Dynein heavy chain region D6 P-loop" evidence="14">
    <location>
        <begin position="3915"/>
        <end position="4029"/>
    </location>
</feature>
<dbReference type="InterPro" id="IPR042222">
    <property type="entry name" value="Dynein_2_N"/>
</dbReference>
<feature type="domain" description="Dynein heavy chain coiled coil stalk" evidence="18">
    <location>
        <begin position="3085"/>
        <end position="3413"/>
    </location>
</feature>
<feature type="domain" description="Dynein heavy chain ATP-binding dynein motor region" evidence="20">
    <location>
        <begin position="3441"/>
        <end position="3663"/>
    </location>
</feature>
<dbReference type="InterPro" id="IPR056759">
    <property type="entry name" value="DYH2-5-8_CC"/>
</dbReference>
<dbReference type="PANTHER" id="PTHR22878">
    <property type="entry name" value="DYNEIN HEAVY CHAIN 6, AXONEMAL-LIKE-RELATED"/>
    <property type="match status" value="1"/>
</dbReference>
<evidence type="ECO:0000259" key="16">
    <source>
        <dbReference type="Pfam" id="PF08393"/>
    </source>
</evidence>
<keyword evidence="3" id="KW-0493">Microtubule</keyword>
<dbReference type="Pfam" id="PF22597">
    <property type="entry name" value="DYN_lid"/>
    <property type="match status" value="1"/>
</dbReference>
<dbReference type="InterPro" id="IPR024317">
    <property type="entry name" value="Dynein_heavy_chain_D4_dom"/>
</dbReference>
<evidence type="ECO:0000256" key="8">
    <source>
        <dbReference type="ARBA" id="ARBA00023054"/>
    </source>
</evidence>
<dbReference type="Proteomes" id="UP000001542">
    <property type="component" value="Unassembled WGS sequence"/>
</dbReference>
<dbReference type="InterPro" id="IPR035699">
    <property type="entry name" value="AAA_6"/>
</dbReference>
<dbReference type="InterPro" id="IPR054354">
    <property type="entry name" value="DYNC2H1-like_lid"/>
</dbReference>
<dbReference type="InterPro" id="IPR024743">
    <property type="entry name" value="Dynein_HC_stalk"/>
</dbReference>
<dbReference type="InterPro" id="IPR042228">
    <property type="entry name" value="Dynein_linker_3"/>
</dbReference>
<evidence type="ECO:0000256" key="1">
    <source>
        <dbReference type="ARBA" id="ARBA00004430"/>
    </source>
</evidence>
<reference evidence="26" key="2">
    <citation type="journal article" date="2007" name="Science">
        <title>Draft genome sequence of the sexually transmitted pathogen Trichomonas vaginalis.</title>
        <authorList>
            <person name="Carlton J.M."/>
            <person name="Hirt R.P."/>
            <person name="Silva J.C."/>
            <person name="Delcher A.L."/>
            <person name="Schatz M."/>
            <person name="Zhao Q."/>
            <person name="Wortman J.R."/>
            <person name="Bidwell S.L."/>
            <person name="Alsmark U.C.M."/>
            <person name="Besteiro S."/>
            <person name="Sicheritz-Ponten T."/>
            <person name="Noel C.J."/>
            <person name="Dacks J.B."/>
            <person name="Foster P.G."/>
            <person name="Simillion C."/>
            <person name="Van de Peer Y."/>
            <person name="Miranda-Saavedra D."/>
            <person name="Barton G.J."/>
            <person name="Westrop G.D."/>
            <person name="Mueller S."/>
            <person name="Dessi D."/>
            <person name="Fiori P.L."/>
            <person name="Ren Q."/>
            <person name="Paulsen I."/>
            <person name="Zhang H."/>
            <person name="Bastida-Corcuera F.D."/>
            <person name="Simoes-Barbosa A."/>
            <person name="Brown M.T."/>
            <person name="Hayes R.D."/>
            <person name="Mukherjee M."/>
            <person name="Okumura C.Y."/>
            <person name="Schneider R."/>
            <person name="Smith A.J."/>
            <person name="Vanacova S."/>
            <person name="Villalvazo M."/>
            <person name="Haas B.J."/>
            <person name="Pertea M."/>
            <person name="Feldblyum T.V."/>
            <person name="Utterback T.R."/>
            <person name="Shu C.L."/>
            <person name="Osoegawa K."/>
            <person name="de Jong P.J."/>
            <person name="Hrdy I."/>
            <person name="Horvathova L."/>
            <person name="Zubacova Z."/>
            <person name="Dolezal P."/>
            <person name="Malik S.B."/>
            <person name="Logsdon J.M. Jr."/>
            <person name="Henze K."/>
            <person name="Gupta A."/>
            <person name="Wang C.C."/>
            <person name="Dunne R.L."/>
            <person name="Upcroft J.A."/>
            <person name="Upcroft P."/>
            <person name="White O."/>
            <person name="Salzberg S.L."/>
            <person name="Tang P."/>
            <person name="Chiu C.-H."/>
            <person name="Lee Y.-S."/>
            <person name="Embley T.M."/>
            <person name="Coombs G.H."/>
            <person name="Mottram J.C."/>
            <person name="Tachezy J."/>
            <person name="Fraser-Liggett C.M."/>
            <person name="Johnson P.J."/>
        </authorList>
    </citation>
    <scope>NUCLEOTIDE SEQUENCE [LARGE SCALE GENOMIC DNA]</scope>
    <source>
        <strain evidence="26">G3</strain>
    </source>
</reference>
<dbReference type="Gene3D" id="1.20.920.30">
    <property type="match status" value="1"/>
</dbReference>
<dbReference type="FunFam" id="1.20.1270.280:FF:000007">
    <property type="entry name" value="dynein heavy chain 2, axonemal"/>
    <property type="match status" value="1"/>
</dbReference>
<keyword evidence="6" id="KW-0067">ATP-binding</keyword>
<evidence type="ECO:0000256" key="3">
    <source>
        <dbReference type="ARBA" id="ARBA00022701"/>
    </source>
</evidence>
<feature type="domain" description="Dynein heavy chain AAA 5 extension" evidence="21">
    <location>
        <begin position="2328"/>
        <end position="2445"/>
    </location>
</feature>
<evidence type="ECO:0000259" key="14">
    <source>
        <dbReference type="Pfam" id="PF03028"/>
    </source>
</evidence>
<feature type="domain" description="Dynein heavy chain C-terminal" evidence="23">
    <location>
        <begin position="4206"/>
        <end position="4503"/>
    </location>
</feature>
<keyword evidence="27" id="KW-1185">Reference proteome</keyword>
<dbReference type="InterPro" id="IPR035706">
    <property type="entry name" value="AAA_9"/>
</dbReference>
<dbReference type="Gene3D" id="1.10.8.710">
    <property type="match status" value="1"/>
</dbReference>
<dbReference type="Pfam" id="PF18198">
    <property type="entry name" value="AAA_lid_11"/>
    <property type="match status" value="1"/>
</dbReference>
<keyword evidence="4" id="KW-0677">Repeat</keyword>
<feature type="domain" description="Dynein heavy chain tail" evidence="15">
    <location>
        <begin position="198"/>
        <end position="756"/>
    </location>
</feature>
<dbReference type="GO" id="GO:0045505">
    <property type="term" value="F:dynein intermediate chain binding"/>
    <property type="evidence" value="ECO:0000318"/>
    <property type="project" value="GO_Central"/>
</dbReference>
<keyword evidence="2" id="KW-0963">Cytoplasm</keyword>
<keyword evidence="12" id="KW-0966">Cell projection</keyword>
<dbReference type="Pfam" id="PF25007">
    <property type="entry name" value="DYH2-5-8_CC"/>
    <property type="match status" value="1"/>
</dbReference>
<dbReference type="Gene3D" id="1.20.140.100">
    <property type="entry name" value="Dynein heavy chain, N-terminal domain 2"/>
    <property type="match status" value="1"/>
</dbReference>
<evidence type="ECO:0000256" key="6">
    <source>
        <dbReference type="ARBA" id="ARBA00022840"/>
    </source>
</evidence>
<keyword evidence="10" id="KW-0505">Motor protein</keyword>
<dbReference type="PANTHER" id="PTHR22878:SF68">
    <property type="entry name" value="DYNEIN HEAVY CHAIN 6, AXONEMAL-LIKE"/>
    <property type="match status" value="1"/>
</dbReference>
<reference evidence="26" key="1">
    <citation type="submission" date="2006-10" db="EMBL/GenBank/DDBJ databases">
        <authorList>
            <person name="Amadeo P."/>
            <person name="Zhao Q."/>
            <person name="Wortman J."/>
            <person name="Fraser-Liggett C."/>
            <person name="Carlton J."/>
        </authorList>
    </citation>
    <scope>NUCLEOTIDE SEQUENCE</scope>
    <source>
        <strain evidence="26">G3</strain>
    </source>
</reference>
<dbReference type="Gene3D" id="6.10.140.1060">
    <property type="match status" value="1"/>
</dbReference>
<dbReference type="GO" id="GO:0005874">
    <property type="term" value="C:microtubule"/>
    <property type="evidence" value="ECO:0007669"/>
    <property type="project" value="UniProtKB-KW"/>
</dbReference>
<dbReference type="InterPro" id="IPR041658">
    <property type="entry name" value="AAA_lid_11"/>
</dbReference>
<dbReference type="Gene3D" id="1.10.8.1220">
    <property type="match status" value="1"/>
</dbReference>
<evidence type="ECO:0000313" key="27">
    <source>
        <dbReference type="Proteomes" id="UP000001542"/>
    </source>
</evidence>
<dbReference type="InterPro" id="IPR013602">
    <property type="entry name" value="Dynein_heavy_linker"/>
</dbReference>
<evidence type="ECO:0000259" key="23">
    <source>
        <dbReference type="Pfam" id="PF18199"/>
    </source>
</evidence>
<dbReference type="Gene3D" id="1.20.58.1120">
    <property type="match status" value="1"/>
</dbReference>
<dbReference type="FunFam" id="3.40.50.300:FF:000044">
    <property type="entry name" value="Dynein heavy chain 5, axonemal"/>
    <property type="match status" value="1"/>
</dbReference>
<dbReference type="Pfam" id="PF08385">
    <property type="entry name" value="DHC_N1"/>
    <property type="match status" value="1"/>
</dbReference>
<dbReference type="InterPro" id="IPR027417">
    <property type="entry name" value="P-loop_NTPase"/>
</dbReference>
<dbReference type="SUPFAM" id="SSF52540">
    <property type="entry name" value="P-loop containing nucleoside triphosphate hydrolases"/>
    <property type="match status" value="4"/>
</dbReference>
<evidence type="ECO:0000259" key="20">
    <source>
        <dbReference type="Pfam" id="PF12781"/>
    </source>
</evidence>
<evidence type="ECO:0000259" key="19">
    <source>
        <dbReference type="Pfam" id="PF12780"/>
    </source>
</evidence>
<dbReference type="Gene3D" id="3.10.490.20">
    <property type="match status" value="1"/>
</dbReference>
<dbReference type="GO" id="GO:0005524">
    <property type="term" value="F:ATP binding"/>
    <property type="evidence" value="ECO:0007669"/>
    <property type="project" value="UniProtKB-KW"/>
</dbReference>
<dbReference type="VEuPathDB" id="TrichDB:TVAGG3_0952560"/>
<gene>
    <name evidence="26" type="ORF">TVAG_440130</name>
</gene>
<name>A2FDL6_TRIV3</name>
<dbReference type="FunFam" id="3.10.490.20:FF:000008">
    <property type="entry name" value="dynein heavy chain 2, axonemal"/>
    <property type="match status" value="1"/>
</dbReference>
<dbReference type="Gene3D" id="3.40.50.300">
    <property type="entry name" value="P-loop containing nucleotide triphosphate hydrolases"/>
    <property type="match status" value="5"/>
</dbReference>
<evidence type="ECO:0000256" key="9">
    <source>
        <dbReference type="ARBA" id="ARBA00023069"/>
    </source>
</evidence>
<dbReference type="Pfam" id="PF08393">
    <property type="entry name" value="DHC_N2"/>
    <property type="match status" value="1"/>
</dbReference>
<keyword evidence="11" id="KW-0206">Cytoskeleton</keyword>
<keyword evidence="5" id="KW-0547">Nucleotide-binding</keyword>
<dbReference type="InterPro" id="IPR041466">
    <property type="entry name" value="Dynein_AAA5_ext"/>
</dbReference>
<dbReference type="InterPro" id="IPR026983">
    <property type="entry name" value="DHC"/>
</dbReference>
<dbReference type="GO" id="GO:0030286">
    <property type="term" value="C:dynein complex"/>
    <property type="evidence" value="ECO:0000318"/>
    <property type="project" value="GO_Central"/>
</dbReference>
<dbReference type="InParanoid" id="A2FDL6"/>
<evidence type="ECO:0000259" key="25">
    <source>
        <dbReference type="Pfam" id="PF25007"/>
    </source>
</evidence>
<dbReference type="Gene3D" id="1.20.1270.280">
    <property type="match status" value="1"/>
</dbReference>
<feature type="coiled-coil region" evidence="13">
    <location>
        <begin position="3304"/>
        <end position="3359"/>
    </location>
</feature>
<feature type="coiled-coil region" evidence="13">
    <location>
        <begin position="1556"/>
        <end position="1583"/>
    </location>
</feature>
<feature type="domain" description="Dynein heavy chain linker" evidence="16">
    <location>
        <begin position="1274"/>
        <end position="1687"/>
    </location>
</feature>
<dbReference type="Pfam" id="PF12774">
    <property type="entry name" value="AAA_6"/>
    <property type="match status" value="1"/>
</dbReference>
<keyword evidence="9" id="KW-0969">Cilium</keyword>
<dbReference type="InterPro" id="IPR043160">
    <property type="entry name" value="Dynein_C_barrel"/>
</dbReference>
<dbReference type="Gene3D" id="1.10.8.720">
    <property type="entry name" value="Region D6 of dynein motor"/>
    <property type="match status" value="1"/>
</dbReference>
<evidence type="ECO:0000313" key="26">
    <source>
        <dbReference type="EMBL" id="EAX96997.1"/>
    </source>
</evidence>
<evidence type="ECO:0000259" key="22">
    <source>
        <dbReference type="Pfam" id="PF18198"/>
    </source>
</evidence>
<dbReference type="FunFam" id="1.20.920.20:FF:000001">
    <property type="entry name" value="dynein heavy chain 2, axonemal"/>
    <property type="match status" value="1"/>
</dbReference>
<evidence type="ECO:0000256" key="2">
    <source>
        <dbReference type="ARBA" id="ARBA00022490"/>
    </source>
</evidence>
<evidence type="ECO:0000256" key="12">
    <source>
        <dbReference type="ARBA" id="ARBA00023273"/>
    </source>
</evidence>
<dbReference type="Pfam" id="PF17852">
    <property type="entry name" value="Dynein_AAA_lid"/>
    <property type="match status" value="1"/>
</dbReference>
<dbReference type="FunFam" id="3.40.50.300:FF:000049">
    <property type="entry name" value="Dynein, axonemal, heavy chain 5"/>
    <property type="match status" value="1"/>
</dbReference>
<dbReference type="Pfam" id="PF12775">
    <property type="entry name" value="AAA_7"/>
    <property type="match status" value="1"/>
</dbReference>
<dbReference type="OMA" id="ICEAMIN"/>
<feature type="domain" description="Dynein axonemal heavy chain 2/5/8 coiled-coil" evidence="25">
    <location>
        <begin position="1087"/>
        <end position="1202"/>
    </location>
</feature>
<dbReference type="Gene3D" id="1.10.287.2620">
    <property type="match status" value="1"/>
</dbReference>
<dbReference type="GO" id="GO:0008569">
    <property type="term" value="F:minus-end-directed microtubule motor activity"/>
    <property type="evidence" value="ECO:0000318"/>
    <property type="project" value="GO_Central"/>
</dbReference>
<feature type="domain" description="Dynein 2 heavy chain 1 cytoplasmic ATPase lid" evidence="24">
    <location>
        <begin position="2646"/>
        <end position="2735"/>
    </location>
</feature>
<dbReference type="FunFam" id="1.20.140.100:FF:000006">
    <property type="entry name" value="dynein heavy chain 2, axonemal"/>
    <property type="match status" value="1"/>
</dbReference>
<dbReference type="InterPro" id="IPR043157">
    <property type="entry name" value="Dynein_AAA1S"/>
</dbReference>
<keyword evidence="7" id="KW-0243">Dynein</keyword>
<keyword evidence="8 13" id="KW-0175">Coiled coil</keyword>
<evidence type="ECO:0000259" key="17">
    <source>
        <dbReference type="Pfam" id="PF12774"/>
    </source>
</evidence>
<evidence type="ECO:0000256" key="10">
    <source>
        <dbReference type="ARBA" id="ARBA00023175"/>
    </source>
</evidence>
<dbReference type="FunFam" id="3.40.50.300:FF:000153">
    <property type="entry name" value="Dynein axonemal heavy chain 1"/>
    <property type="match status" value="1"/>
</dbReference>
<dbReference type="FunFam" id="1.10.472.130:FF:000003">
    <property type="entry name" value="Dynein, axonemal, heavy chain 2"/>
    <property type="match status" value="1"/>
</dbReference>
<dbReference type="GO" id="GO:0051959">
    <property type="term" value="F:dynein light intermediate chain binding"/>
    <property type="evidence" value="ECO:0000318"/>
    <property type="project" value="GO_Central"/>
</dbReference>
<evidence type="ECO:0000256" key="5">
    <source>
        <dbReference type="ARBA" id="ARBA00022741"/>
    </source>
</evidence>
<sequence length="4506" mass="515189">MTSEETAENMEQSTEEIEVQQKDLQAAVAWFKTRMQLPGYNDSLWTPYHDQVVFDFLTCPTVTGDAKAYRLFATFDDAGKFVLTPLLPQSDTREVIYFLRRLDVKPNYNNLTSCIQWGHVQGRAVNTLLTSLEGFYLPLFVKSQYLPDSIHQDIMPEMNKFLGFVTDSSNSFYGETILYIPHEDLTNIEACVQDRALIQRLESIVIQWTGQLKTPVQIKFDSVGPLAEIEYWEFRLKTSKSLQAQIDSTPIQQVIAVLSAVKSRYLADFQTHYNKVKEESVMAKSIIRHLRVLIEPCNQLSQGEVSECTELLRKILFAIRFIYEKSPYYHDENHLSVLLKRVSDLVMHFITSKINLDNVFSLEGDVNHGLDILTIAVTVGASWNSTYKVAMRAVKSKDPNAWNFDHTQLFANFDAFISRCGDLKEICQNTIQFTRKKGTEAVPIPTFPGSIGSTISQSLQEIQDSYVGILKKLETSDCSVFDVSDNKWHTAFNEYCESCSNLESLLLNAIQTQFEAARTPTLALQLLEIFEDLAVRDGVKHLVSVKCSDMWKLFQEEIIVVRREFENLKANPPLPPHQPKQAGTMIWARSLALRLQQPFEQISAATWLPPYTYKNEVITSYQGIITSINDFINNTFNEYHKTIVESVRQALNKPILAKNTPTSIRASIEDRLVQAEEEIAHFIRMGKIISSTATEIVGLRDRTRDIVECVLNVVRDYNTIYECLKPDEQLLFHDHFQKIEHRIGDALTPKVYWQNTSLVNSFVNASVKELHQVHEIIVGFKKTSGNIITACKTISRTPIIQVQPGKHIFRSDEFYEVQKQCYNTALGQIMDVYNTTIGELRTMFNSFNINTLNVKEQWLSFLINVDYMLESAFKQAANKALFDLKRALTDETFPLFISQMDLVNGKCSITPGFDDIKQTLTSLMNGAISISSEFKPAYWSLKDDIRVIPDDDDVEEYERIKDPNYVFSQEKTHFSTFLTQIQSDDEIKNLSSQIETIINKLEEPFKAKVESWNKYKTIWDTDKPTELRRLADTEMTLSQFNQKIDDYKVQSNQIQATESTSTQSFVRLDSSPLQSSLLTHCSDWTSRLIKLLNDVSHEKLHHFYEMFSEKTAKLRETPTNIPELGALLQFMAEVKESIPQTEKLFAPLQENFDALVKFEYPIDPKDTDLLTSLAERWKEFKESVTLADKQLEQHRDAFKKKHIAEVEEIGQLQTDMYNQFMLEEPFKASLGFKAANEILDRYDEKVRELRLREDALRPGCNLFKLDPPVYKEISTVKTDIGLLRQVWRLYDEWDNMFNKWCSDPFKKLDVASMEGAAVTQAKQVANLGLKNWDVATVLAQKIQQFKKMMPLISNLKEPAINERHWNIIMKELDVTFDPNSDSFNLAAIYEMKFQEHADIIATIAMIASKEYEVQMGINEITDRWGNLHFETDPHRGAYKIIQSDKIYDQIEQDQTQLSTMKATLGSMKATRFFSPFDQTAMNNLEQNLTKVLELTDLLLQVQRQWIYLEAIFSGSETIRKDLLNQASEFGKVHQKWRDIMELLRRDSTTCFRAVKEQDIVTKLKQMNEKLEEIQKVLESFLQSKRNSFPRFYFLSNDDLLEIISKQKDPKCVLPHLKKMFGGMTSLRFDTQANSEGKPQPVAVTMSSAEGEEVKFETPVQISGDVDIWLREIENEMRRTIHTQLSRCRTAILKTNYIDKAKVLKDDQFPGQCFITAGQIKWTMECERALESAQKAAESAGGKAVRITAQSHPLTQLLGSQILFIGELTNMIRDNLSPLLRKKVKALLIIEDHARDVINEIIKYGVNHNGSVTKDDFVWLKQLRFYWLKENEFCTIQQTFSSFEYDKEYIGNNPRLVITPLTDRCYLTLTSALQFKCGGNPQGPAGTGKTETVKDLAKAFAKFCIVFNCSEGLDFKSMGNIFSGLAQTGAWSCFDEFNRIEVEVLSVIAQQVQRLLDGIASGASQVCLDTSFIKLNPTCAIFVTMNPGYAGRSELPDNLKTLLRPVSMMVPDSSLIVKIELMSEGVAAGEALARKITTLYDLCKRQLSKQDHYDFGLRNIKSVLSMAGSLKRQNTGQSDELIILRSMTNMNLPKFVREDIPLFQSIMSDLFPDVELEQPAAGNVETAVVEALQADQLQVEPALVQKIMQLYDSMQTRHGNMLVGQTGSGKTTAYTILAKALNNIKTRTLTYMLNPKALSLGELYGQYDLNTRQWSEGVLSTVIRDVSIMEGDDLRWVIFDGPVDTLWIESMNSVLDDNKVLTLINSARISLPPPVSLLFEVEDLAVASPATVSRCGMIYFETSTIGYKPSLTSWMNRVITNDRHKQKLSLLCQKFVDLFIEYKHQALHDLIPVTDLNAVQTFCKLYETLATEANGVDPADEMNFDVMVESWFWFCLVWGIGGSLNEDGRREADLWIRDLECPFPAKDTVYDYYVDVQKHCLVAWEDKLPSVWKTPEVPFNQILVPTVDTIRNSFILKTLTDGNIHGLFVGFSGTGKTAFIENTLTTYDSNKYSSLTMNLSSRTTSNKLQEMIENAFEIRTKSTYVPIGGKKLVVFIDDFNMPQRDLFGSQPPLELLREWMETESWYDRTTCTPKILKDMQVVAAMAPPGGGRQPISRRLQSKFCLFNVSNPSDSQLKRIFNTLLSNHVAKFNEEVQSLAEPLTNATLELFQNIQKQFLPTPKKSHYIFNLRDMSRVFQGLLDANLEYFDDRTAFIKLWCHECFRVFADRLVNDDDRALFLKLLQGQLNTALSTTWPALFREDKEPTPHGAFVQEGPTWPYKEYPDFNVLQKFLINQLNDYNEMGNKVPMNLVLFKEASFHCCRIMRIIGRQFGHALLIGLGGSGRQSQCRLAANILEMQFFQITITKGYKERDFREDLKKVIDLTAIEQKPTVFFFSDTHILQESFLEDVLSILTSGCVPNLFEGEELQQRREAMRAEATKRKIVQTPQNLFNLYVQLSRENMHIVFSMSPAGNALRNRIRMFPPLVNNTTIDWFNEWPKQALQAVAENIMKDVDFKDENTKNAIVGSFVEFHSLADGMCNKMQTQLKRSFQLTPTTFMEFVKNYKTLLSQKESEITARAKVYRDGVATLVSTRSEVEIMSHDLEKLKVTLEAEKAKLEATSIQLSNTKKSAEDQEAYLVQYSQEIAKSAEECRIEQEAAEARLANVKPELDNAAAALESFKKNVNNIHEISGYKESVGAVPIVVEALMTLLGKPCSFQQAKVEMKDPGFIGRLTNFDKDHIPKSTLKKLQRYRAMPELDPKVAARSSTAASLLACWVMAMIRYGEAYQNVYPYMQKVALMKQAFEEKRIEYETKQKDLAELRAKLEQLRKDRDAQQAASDKLQQEARSTEIKLKRSNDLVNGLVGERTRWEESIKNFDQLLEWLPGDCFLAAAFLVYCGPFSTDYRQQLIGKWKKHIRSLKLSTNPDFTPTKFLDEAIFVQQWHLCGLALDDFSEENATLVLHGERWPLCIDPQNQANQWIKKMYKDKLLVMTTKKPKFDQQLEIALQTGQPVLLQDMGEDIDPALMPIINREFVKQGTTMMFKLGGDRLVALHPDFRLFMTTKMSNPEWTPEVTSRTTVINFSVKEQGLEEQMLGIVVGKERPELENEKVRLVTQMAQDKQTLHDTELQILQLLASKSSQELLNDDTVVTTLETSKHLSQNIGEKLKSAADTEKKIDAAREAYRSVARRASSLFFVLSDLAYVDPMYQFSLDAYTVLFNHSLSNAQHSDDTEQRNETIKKEHTLAVYRNTCRGLFEQHKLLFSFCLAVKVQQTGDQRGPGRIAADEYLYLLRGPVGLSPEVLEGGAKPEWLNEREWENILGLNTLPAFEGIAASFEQYNEDWYAWYMSQQPELVPFPGDWTRRCTLMQAMVIVRCLRPDRILSCISNYIENTIGEEFIKPPPLELSAAYHDSDAYTPLLFVLSPGVDPLTNLKRLATDMKIPEDSFHDLALGQGQAEIAKQLMVEGSQKGWWVYLSNCHLMLSWMDEFEGIFEEICLTKIDPKFRLWISSDPNPKFPISILQRAVKMTTESPSGIHANMQTLYSTIQTDSIDKATPTYKKLIFALCYLHSVIIERRKFLTLGWNIPYAFNRADFDICQKVIAKLLDTSPKAIPWEAMRFLISEIHYGGRVTDSWDQRLLDVYVHQYFQQDLIDVHGFKLCDNNLYFVPEPTNVVDAMQVIEKIPITDPPEAFGQHPNADISSLIQEGQGLLSTVLSLQPALSTASGASREDVVLNLAKDLLFNVPNTIVLPRLNANANTDALQIVLYQEIARYNKLLTVVRNSIEELIKGIQGLVVMSRELDEIFTCIYENKVPEMWQFAYQSLKPLALWSKDLISRVEFFKKWLEKGEPNAFWLGRFTYPTSFLTAVLQRSARLHKISIDQLEWQFNVMHTDNVRELEQQALIPKEGVLIRGLYLEGARWSKKNKVLCDPKPLQLISELPIIHFLPVDKTKKEKGNVYIAPAYIYPVRGGSSEHPSLVLPIELPTENDPDHWVKRGTAVLLTLK</sequence>
<feature type="domain" description="Dynein heavy chain AAA module D4" evidence="19">
    <location>
        <begin position="2808"/>
        <end position="3067"/>
    </location>
</feature>
<dbReference type="FunFam" id="3.20.180.20:FF:000001">
    <property type="entry name" value="Dynein axonemal heavy chain 5"/>
    <property type="match status" value="1"/>
</dbReference>
<dbReference type="RefSeq" id="XP_001309927.1">
    <property type="nucleotide sequence ID" value="XM_001309926.1"/>
</dbReference>
<evidence type="ECO:0000259" key="18">
    <source>
        <dbReference type="Pfam" id="PF12777"/>
    </source>
</evidence>
<feature type="coiled-coil region" evidence="13">
    <location>
        <begin position="3096"/>
        <end position="3134"/>
    </location>
</feature>
<dbReference type="Gene3D" id="1.10.472.130">
    <property type="match status" value="1"/>
</dbReference>
<feature type="domain" description="Dynein heavy chain hydrolytic ATP-binding dynein motor region" evidence="17">
    <location>
        <begin position="1844"/>
        <end position="2170"/>
    </location>
</feature>
<dbReference type="InterPro" id="IPR013594">
    <property type="entry name" value="Dynein_heavy_tail"/>
</dbReference>
<evidence type="ECO:0000256" key="4">
    <source>
        <dbReference type="ARBA" id="ARBA00022737"/>
    </source>
</evidence>
<evidence type="ECO:0000259" key="21">
    <source>
        <dbReference type="Pfam" id="PF17852"/>
    </source>
</evidence>
<dbReference type="InterPro" id="IPR041228">
    <property type="entry name" value="Dynein_C"/>
</dbReference>
<dbReference type="FunFam" id="3.40.50.300:FF:002141">
    <property type="entry name" value="Dynein heavy chain"/>
    <property type="match status" value="1"/>
</dbReference>
<dbReference type="GO" id="GO:0060294">
    <property type="term" value="P:cilium movement involved in cell motility"/>
    <property type="evidence" value="ECO:0000318"/>
    <property type="project" value="GO_Central"/>
</dbReference>
<dbReference type="Pfam" id="PF18199">
    <property type="entry name" value="Dynein_C"/>
    <property type="match status" value="1"/>
</dbReference>